<protein>
    <submittedName>
        <fullName evidence="1">Uncharacterized protein</fullName>
    </submittedName>
</protein>
<evidence type="ECO:0000313" key="1">
    <source>
        <dbReference type="EMBL" id="JAE17613.1"/>
    </source>
</evidence>
<organism evidence="1">
    <name type="scientific">Arundo donax</name>
    <name type="common">Giant reed</name>
    <name type="synonym">Donax arundinaceus</name>
    <dbReference type="NCBI Taxonomy" id="35708"/>
    <lineage>
        <taxon>Eukaryota</taxon>
        <taxon>Viridiplantae</taxon>
        <taxon>Streptophyta</taxon>
        <taxon>Embryophyta</taxon>
        <taxon>Tracheophyta</taxon>
        <taxon>Spermatophyta</taxon>
        <taxon>Magnoliopsida</taxon>
        <taxon>Liliopsida</taxon>
        <taxon>Poales</taxon>
        <taxon>Poaceae</taxon>
        <taxon>PACMAD clade</taxon>
        <taxon>Arundinoideae</taxon>
        <taxon>Arundineae</taxon>
        <taxon>Arundo</taxon>
    </lineage>
</organism>
<proteinExistence type="predicted"/>
<sequence length="52" mass="5572">MVFTSVAVFIACFAFDSSMLLNYAIGNMNLLSILSAFSTNMNSSLLFAGLLV</sequence>
<dbReference type="AlphaFoldDB" id="A0A0A9GAE3"/>
<dbReference type="EMBL" id="GBRH01180283">
    <property type="protein sequence ID" value="JAE17613.1"/>
    <property type="molecule type" value="Transcribed_RNA"/>
</dbReference>
<reference evidence="1" key="2">
    <citation type="journal article" date="2015" name="Data Brief">
        <title>Shoot transcriptome of the giant reed, Arundo donax.</title>
        <authorList>
            <person name="Barrero R.A."/>
            <person name="Guerrero F.D."/>
            <person name="Moolhuijzen P."/>
            <person name="Goolsby J.A."/>
            <person name="Tidwell J."/>
            <person name="Bellgard S.E."/>
            <person name="Bellgard M.I."/>
        </authorList>
    </citation>
    <scope>NUCLEOTIDE SEQUENCE</scope>
    <source>
        <tissue evidence="1">Shoot tissue taken approximately 20 cm above the soil surface</tissue>
    </source>
</reference>
<name>A0A0A9GAE3_ARUDO</name>
<reference evidence="1" key="1">
    <citation type="submission" date="2014-09" db="EMBL/GenBank/DDBJ databases">
        <authorList>
            <person name="Magalhaes I.L.F."/>
            <person name="Oliveira U."/>
            <person name="Santos F.R."/>
            <person name="Vidigal T.H.D.A."/>
            <person name="Brescovit A.D."/>
            <person name="Santos A.J."/>
        </authorList>
    </citation>
    <scope>NUCLEOTIDE SEQUENCE</scope>
    <source>
        <tissue evidence="1">Shoot tissue taken approximately 20 cm above the soil surface</tissue>
    </source>
</reference>
<accession>A0A0A9GAE3</accession>